<dbReference type="Proteomes" id="UP000799640">
    <property type="component" value="Unassembled WGS sequence"/>
</dbReference>
<evidence type="ECO:0000313" key="4">
    <source>
        <dbReference type="EMBL" id="KAF2402827.1"/>
    </source>
</evidence>
<dbReference type="PANTHER" id="PTHR10706:SF130">
    <property type="entry name" value="F-BOX ONLY PROTEIN 31"/>
    <property type="match status" value="1"/>
</dbReference>
<feature type="domain" description="F-box" evidence="3">
    <location>
        <begin position="7"/>
        <end position="53"/>
    </location>
</feature>
<dbReference type="PANTHER" id="PTHR10706">
    <property type="entry name" value="F-BOX FAMILY PROTEIN"/>
    <property type="match status" value="1"/>
</dbReference>
<evidence type="ECO:0000256" key="2">
    <source>
        <dbReference type="ARBA" id="ARBA00022786"/>
    </source>
</evidence>
<dbReference type="OrthoDB" id="722566at2759"/>
<protein>
    <recommendedName>
        <fullName evidence="3">F-box domain-containing protein</fullName>
    </recommendedName>
</protein>
<keyword evidence="2" id="KW-0833">Ubl conjugation pathway</keyword>
<comment type="pathway">
    <text evidence="1">Protein modification; protein ubiquitination.</text>
</comment>
<keyword evidence="5" id="KW-1185">Reference proteome</keyword>
<dbReference type="SUPFAM" id="SSF81383">
    <property type="entry name" value="F-box domain"/>
    <property type="match status" value="1"/>
</dbReference>
<gene>
    <name evidence="4" type="ORF">EJ06DRAFT_310524</name>
</gene>
<dbReference type="PROSITE" id="PS50181">
    <property type="entry name" value="FBOX"/>
    <property type="match status" value="1"/>
</dbReference>
<dbReference type="GO" id="GO:0016567">
    <property type="term" value="P:protein ubiquitination"/>
    <property type="evidence" value="ECO:0007669"/>
    <property type="project" value="UniProtKB-UniPathway"/>
</dbReference>
<evidence type="ECO:0000256" key="1">
    <source>
        <dbReference type="ARBA" id="ARBA00004906"/>
    </source>
</evidence>
<dbReference type="InterPro" id="IPR045048">
    <property type="entry name" value="FBXO31/39"/>
</dbReference>
<reference evidence="4" key="1">
    <citation type="journal article" date="2020" name="Stud. Mycol.">
        <title>101 Dothideomycetes genomes: a test case for predicting lifestyles and emergence of pathogens.</title>
        <authorList>
            <person name="Haridas S."/>
            <person name="Albert R."/>
            <person name="Binder M."/>
            <person name="Bloem J."/>
            <person name="Labutti K."/>
            <person name="Salamov A."/>
            <person name="Andreopoulos B."/>
            <person name="Baker S."/>
            <person name="Barry K."/>
            <person name="Bills G."/>
            <person name="Bluhm B."/>
            <person name="Cannon C."/>
            <person name="Castanera R."/>
            <person name="Culley D."/>
            <person name="Daum C."/>
            <person name="Ezra D."/>
            <person name="Gonzalez J."/>
            <person name="Henrissat B."/>
            <person name="Kuo A."/>
            <person name="Liang C."/>
            <person name="Lipzen A."/>
            <person name="Lutzoni F."/>
            <person name="Magnuson J."/>
            <person name="Mondo S."/>
            <person name="Nolan M."/>
            <person name="Ohm R."/>
            <person name="Pangilinan J."/>
            <person name="Park H.-J."/>
            <person name="Ramirez L."/>
            <person name="Alfaro M."/>
            <person name="Sun H."/>
            <person name="Tritt A."/>
            <person name="Yoshinaga Y."/>
            <person name="Zwiers L.-H."/>
            <person name="Turgeon B."/>
            <person name="Goodwin S."/>
            <person name="Spatafora J."/>
            <person name="Crous P."/>
            <person name="Grigoriev I."/>
        </authorList>
    </citation>
    <scope>NUCLEOTIDE SEQUENCE</scope>
    <source>
        <strain evidence="4">CBS 262.69</strain>
    </source>
</reference>
<organism evidence="4 5">
    <name type="scientific">Trichodelitschia bisporula</name>
    <dbReference type="NCBI Taxonomy" id="703511"/>
    <lineage>
        <taxon>Eukaryota</taxon>
        <taxon>Fungi</taxon>
        <taxon>Dikarya</taxon>
        <taxon>Ascomycota</taxon>
        <taxon>Pezizomycotina</taxon>
        <taxon>Dothideomycetes</taxon>
        <taxon>Dothideomycetes incertae sedis</taxon>
        <taxon>Phaeotrichales</taxon>
        <taxon>Phaeotrichaceae</taxon>
        <taxon>Trichodelitschia</taxon>
    </lineage>
</organism>
<dbReference type="Pfam" id="PF12014">
    <property type="entry name" value="Cyclin_D1_bind"/>
    <property type="match status" value="1"/>
</dbReference>
<proteinExistence type="predicted"/>
<dbReference type="Gene3D" id="1.20.1280.50">
    <property type="match status" value="1"/>
</dbReference>
<dbReference type="UniPathway" id="UPA00143"/>
<dbReference type="AlphaFoldDB" id="A0A6G1I450"/>
<dbReference type="EMBL" id="ML996690">
    <property type="protein sequence ID" value="KAF2402827.1"/>
    <property type="molecule type" value="Genomic_DNA"/>
</dbReference>
<dbReference type="Pfam" id="PF12937">
    <property type="entry name" value="F-box-like"/>
    <property type="match status" value="1"/>
</dbReference>
<accession>A0A6G1I450</accession>
<dbReference type="InterPro" id="IPR036047">
    <property type="entry name" value="F-box-like_dom_sf"/>
</dbReference>
<evidence type="ECO:0000313" key="5">
    <source>
        <dbReference type="Proteomes" id="UP000799640"/>
    </source>
</evidence>
<evidence type="ECO:0000259" key="3">
    <source>
        <dbReference type="PROSITE" id="PS50181"/>
    </source>
</evidence>
<sequence>MATTHTTSPLLKLPGELLHQILRNLPAASLGQLAQTCRALHARAHDDLLWKALVEAVLPAGYIDSIPDPKPNFRTLYLSHYPHWFLLKYRFWYSDEWDRGCLAVSAYNPASNTITLYPVFVRIASPPQPLHWPVEQGASIYSFSPSVERADHMPILSLAPQPLGPFSPFIPDGPTRRFMFTRPLPPNRLTPSPFTMLIIPRDILWPPYSMPTAERTRILCDSSYVSPGHTPRNARQVSTRTFRIKETEPPIPGFEEAFKFITWAALDEDALRPTERHPWRGLWAGDYQGHGPEFVAFLQPEAPWEMMIPPDALKATSDERDISELLLYDEYEDAYDESGWSEGDNLKEGEPVCEGPLVGVKLTGDENVPAGGIAFIAPDIGSGGTARRAWEPPFNGARVVRSTVQHVVTETNDYDMSQLFLVDQDVIAQWYCEWGHFSFYRRVHMEQLLERWDKEGREEVK</sequence>
<name>A0A6G1I450_9PEZI</name>
<dbReference type="InterPro" id="IPR001810">
    <property type="entry name" value="F-box_dom"/>
</dbReference>